<dbReference type="EMBL" id="VDUZ01000009">
    <property type="protein sequence ID" value="TXL77200.1"/>
    <property type="molecule type" value="Genomic_DNA"/>
</dbReference>
<evidence type="ECO:0000313" key="3">
    <source>
        <dbReference type="EMBL" id="TXL77200.1"/>
    </source>
</evidence>
<gene>
    <name evidence="3" type="ORF">FHP25_10585</name>
</gene>
<feature type="domain" description="ChsH2 rubredoxin-like zinc ribbon" evidence="2">
    <location>
        <begin position="19"/>
        <end position="55"/>
    </location>
</feature>
<dbReference type="PANTHER" id="PTHR34075:SF5">
    <property type="entry name" value="BLR3430 PROTEIN"/>
    <property type="match status" value="1"/>
</dbReference>
<dbReference type="Gene3D" id="6.10.30.10">
    <property type="match status" value="1"/>
</dbReference>
<name>A0A5C8PR01_9HYPH</name>
<evidence type="ECO:0000259" key="1">
    <source>
        <dbReference type="Pfam" id="PF01796"/>
    </source>
</evidence>
<feature type="domain" description="ChsH2 C-terminal OB-fold" evidence="1">
    <location>
        <begin position="56"/>
        <end position="114"/>
    </location>
</feature>
<comment type="caution">
    <text evidence="3">The sequence shown here is derived from an EMBL/GenBank/DDBJ whole genome shotgun (WGS) entry which is preliminary data.</text>
</comment>
<keyword evidence="3" id="KW-0238">DNA-binding</keyword>
<reference evidence="3 4" key="1">
    <citation type="submission" date="2019-06" db="EMBL/GenBank/DDBJ databases">
        <title>New taxonomy in bacterial strain CC-CFT640, isolated from vineyard.</title>
        <authorList>
            <person name="Lin S.-Y."/>
            <person name="Tsai C.-F."/>
            <person name="Young C.-C."/>
        </authorList>
    </citation>
    <scope>NUCLEOTIDE SEQUENCE [LARGE SCALE GENOMIC DNA]</scope>
    <source>
        <strain evidence="3 4">CC-CFT640</strain>
    </source>
</reference>
<dbReference type="InterPro" id="IPR052513">
    <property type="entry name" value="Thioester_dehydratase-like"/>
</dbReference>
<evidence type="ECO:0000313" key="4">
    <source>
        <dbReference type="Proteomes" id="UP000321638"/>
    </source>
</evidence>
<organism evidence="3 4">
    <name type="scientific">Vineibacter terrae</name>
    <dbReference type="NCBI Taxonomy" id="2586908"/>
    <lineage>
        <taxon>Bacteria</taxon>
        <taxon>Pseudomonadati</taxon>
        <taxon>Pseudomonadota</taxon>
        <taxon>Alphaproteobacteria</taxon>
        <taxon>Hyphomicrobiales</taxon>
        <taxon>Vineibacter</taxon>
    </lineage>
</organism>
<protein>
    <submittedName>
        <fullName evidence="3">DNA-binding protein</fullName>
    </submittedName>
</protein>
<evidence type="ECO:0000259" key="2">
    <source>
        <dbReference type="Pfam" id="PF12172"/>
    </source>
</evidence>
<dbReference type="SUPFAM" id="SSF50249">
    <property type="entry name" value="Nucleic acid-binding proteins"/>
    <property type="match status" value="1"/>
</dbReference>
<accession>A0A5C8PR01</accession>
<dbReference type="OrthoDB" id="3182121at2"/>
<dbReference type="Pfam" id="PF01796">
    <property type="entry name" value="OB_ChsH2_C"/>
    <property type="match status" value="1"/>
</dbReference>
<dbReference type="InterPro" id="IPR002878">
    <property type="entry name" value="ChsH2_C"/>
</dbReference>
<keyword evidence="4" id="KW-1185">Reference proteome</keyword>
<dbReference type="Pfam" id="PF12172">
    <property type="entry name" value="zf-ChsH2"/>
    <property type="match status" value="1"/>
</dbReference>
<dbReference type="InterPro" id="IPR012340">
    <property type="entry name" value="NA-bd_OB-fold"/>
</dbReference>
<dbReference type="InterPro" id="IPR022002">
    <property type="entry name" value="ChsH2_Znr"/>
</dbReference>
<proteinExistence type="predicted"/>
<dbReference type="GO" id="GO:0003677">
    <property type="term" value="F:DNA binding"/>
    <property type="evidence" value="ECO:0007669"/>
    <property type="project" value="UniProtKB-KW"/>
</dbReference>
<sequence length="127" mass="14148">MADKKTGTPVADIALQPYWDAAARGKLLIKHCQACGRNHYYPRPLCPHCFSDKTEWLETSGEGTIYSWSVERRASPPYSIAYVTLPEGVSLLTSIVDCDFDNLSVGQKVTLAFEQRDGQPTPVFRPV</sequence>
<dbReference type="Proteomes" id="UP000321638">
    <property type="component" value="Unassembled WGS sequence"/>
</dbReference>
<dbReference type="PANTHER" id="PTHR34075">
    <property type="entry name" value="BLR3430 PROTEIN"/>
    <property type="match status" value="1"/>
</dbReference>
<dbReference type="RefSeq" id="WP_147846901.1">
    <property type="nucleotide sequence ID" value="NZ_VDUZ01000009.1"/>
</dbReference>
<dbReference type="AlphaFoldDB" id="A0A5C8PR01"/>